<evidence type="ECO:0000256" key="1">
    <source>
        <dbReference type="SAM" id="Phobius"/>
    </source>
</evidence>
<protein>
    <submittedName>
        <fullName evidence="2">Uncharacterized protein</fullName>
    </submittedName>
</protein>
<feature type="transmembrane region" description="Helical" evidence="1">
    <location>
        <begin position="54"/>
        <end position="72"/>
    </location>
</feature>
<dbReference type="Gramene" id="TuG1812G0100002772.01.T01">
    <property type="protein sequence ID" value="TuG1812G0100002772.01.T01"/>
    <property type="gene ID" value="TuG1812G0100002772.01"/>
</dbReference>
<keyword evidence="1" id="KW-1133">Transmembrane helix</keyword>
<proteinExistence type="predicted"/>
<accession>A0A8R7K491</accession>
<keyword evidence="1" id="KW-0812">Transmembrane</keyword>
<dbReference type="AlphaFoldDB" id="A0A8R7K491"/>
<sequence>MLVWSVRDVAPPTAVARIGVGDVCTYQLHNSSGEDFILNLPHDPRLGTWREDGFVIYGLGSSVGWVIMEIFLRTDTCKFYCQGMSRAARDEKWGNLS</sequence>
<name>A0A8R7K491_TRIUA</name>
<dbReference type="EnsemblPlants" id="TuG1812G0100002772.01.T01">
    <property type="protein sequence ID" value="TuG1812G0100002772.01.T01"/>
    <property type="gene ID" value="TuG1812G0100002772.01"/>
</dbReference>
<reference evidence="2" key="2">
    <citation type="submission" date="2018-03" db="EMBL/GenBank/DDBJ databases">
        <title>The Triticum urartu genome reveals the dynamic nature of wheat genome evolution.</title>
        <authorList>
            <person name="Ling H."/>
            <person name="Ma B."/>
            <person name="Shi X."/>
            <person name="Liu H."/>
            <person name="Dong L."/>
            <person name="Sun H."/>
            <person name="Cao Y."/>
            <person name="Gao Q."/>
            <person name="Zheng S."/>
            <person name="Li Y."/>
            <person name="Yu Y."/>
            <person name="Du H."/>
            <person name="Qi M."/>
            <person name="Li Y."/>
            <person name="Yu H."/>
            <person name="Cui Y."/>
            <person name="Wang N."/>
            <person name="Chen C."/>
            <person name="Wu H."/>
            <person name="Zhao Y."/>
            <person name="Zhang J."/>
            <person name="Li Y."/>
            <person name="Zhou W."/>
            <person name="Zhang B."/>
            <person name="Hu W."/>
            <person name="Eijk M."/>
            <person name="Tang J."/>
            <person name="Witsenboer H."/>
            <person name="Zhao S."/>
            <person name="Li Z."/>
            <person name="Zhang A."/>
            <person name="Wang D."/>
            <person name="Liang C."/>
        </authorList>
    </citation>
    <scope>NUCLEOTIDE SEQUENCE [LARGE SCALE GENOMIC DNA]</scope>
    <source>
        <strain evidence="2">cv. G1812</strain>
    </source>
</reference>
<evidence type="ECO:0000313" key="2">
    <source>
        <dbReference type="EnsemblPlants" id="TuG1812G0100002772.01.T01"/>
    </source>
</evidence>
<keyword evidence="3" id="KW-1185">Reference proteome</keyword>
<evidence type="ECO:0000313" key="3">
    <source>
        <dbReference type="Proteomes" id="UP000015106"/>
    </source>
</evidence>
<dbReference type="Proteomes" id="UP000015106">
    <property type="component" value="Chromosome 1"/>
</dbReference>
<reference evidence="2" key="3">
    <citation type="submission" date="2022-06" db="UniProtKB">
        <authorList>
            <consortium name="EnsemblPlants"/>
        </authorList>
    </citation>
    <scope>IDENTIFICATION</scope>
</reference>
<keyword evidence="1" id="KW-0472">Membrane</keyword>
<organism evidence="2 3">
    <name type="scientific">Triticum urartu</name>
    <name type="common">Red wild einkorn</name>
    <name type="synonym">Crithodium urartu</name>
    <dbReference type="NCBI Taxonomy" id="4572"/>
    <lineage>
        <taxon>Eukaryota</taxon>
        <taxon>Viridiplantae</taxon>
        <taxon>Streptophyta</taxon>
        <taxon>Embryophyta</taxon>
        <taxon>Tracheophyta</taxon>
        <taxon>Spermatophyta</taxon>
        <taxon>Magnoliopsida</taxon>
        <taxon>Liliopsida</taxon>
        <taxon>Poales</taxon>
        <taxon>Poaceae</taxon>
        <taxon>BOP clade</taxon>
        <taxon>Pooideae</taxon>
        <taxon>Triticodae</taxon>
        <taxon>Triticeae</taxon>
        <taxon>Triticinae</taxon>
        <taxon>Triticum</taxon>
    </lineage>
</organism>
<reference evidence="3" key="1">
    <citation type="journal article" date="2013" name="Nature">
        <title>Draft genome of the wheat A-genome progenitor Triticum urartu.</title>
        <authorList>
            <person name="Ling H.Q."/>
            <person name="Zhao S."/>
            <person name="Liu D."/>
            <person name="Wang J."/>
            <person name="Sun H."/>
            <person name="Zhang C."/>
            <person name="Fan H."/>
            <person name="Li D."/>
            <person name="Dong L."/>
            <person name="Tao Y."/>
            <person name="Gao C."/>
            <person name="Wu H."/>
            <person name="Li Y."/>
            <person name="Cui Y."/>
            <person name="Guo X."/>
            <person name="Zheng S."/>
            <person name="Wang B."/>
            <person name="Yu K."/>
            <person name="Liang Q."/>
            <person name="Yang W."/>
            <person name="Lou X."/>
            <person name="Chen J."/>
            <person name="Feng M."/>
            <person name="Jian J."/>
            <person name="Zhang X."/>
            <person name="Luo G."/>
            <person name="Jiang Y."/>
            <person name="Liu J."/>
            <person name="Wang Z."/>
            <person name="Sha Y."/>
            <person name="Zhang B."/>
            <person name="Wu H."/>
            <person name="Tang D."/>
            <person name="Shen Q."/>
            <person name="Xue P."/>
            <person name="Zou S."/>
            <person name="Wang X."/>
            <person name="Liu X."/>
            <person name="Wang F."/>
            <person name="Yang Y."/>
            <person name="An X."/>
            <person name="Dong Z."/>
            <person name="Zhang K."/>
            <person name="Zhang X."/>
            <person name="Luo M.C."/>
            <person name="Dvorak J."/>
            <person name="Tong Y."/>
            <person name="Wang J."/>
            <person name="Yang H."/>
            <person name="Li Z."/>
            <person name="Wang D."/>
            <person name="Zhang A."/>
            <person name="Wang J."/>
        </authorList>
    </citation>
    <scope>NUCLEOTIDE SEQUENCE</scope>
    <source>
        <strain evidence="3">cv. G1812</strain>
    </source>
</reference>